<dbReference type="AlphaFoldDB" id="A0A0P4VXZ7"/>
<dbReference type="InterPro" id="IPR010516">
    <property type="entry name" value="SAP18"/>
</dbReference>
<evidence type="ECO:0000313" key="6">
    <source>
        <dbReference type="EMBL" id="JAI55511.1"/>
    </source>
</evidence>
<dbReference type="FunFam" id="3.10.20.550:FF:000001">
    <property type="entry name" value="Histone deacetylase complex subunit SAP18"/>
    <property type="match status" value="1"/>
</dbReference>
<organism evidence="6">
    <name type="scientific">Rhodnius neglectus</name>
    <dbReference type="NCBI Taxonomy" id="72488"/>
    <lineage>
        <taxon>Eukaryota</taxon>
        <taxon>Metazoa</taxon>
        <taxon>Ecdysozoa</taxon>
        <taxon>Arthropoda</taxon>
        <taxon>Hexapoda</taxon>
        <taxon>Insecta</taxon>
        <taxon>Pterygota</taxon>
        <taxon>Neoptera</taxon>
        <taxon>Paraneoptera</taxon>
        <taxon>Hemiptera</taxon>
        <taxon>Heteroptera</taxon>
        <taxon>Panheteroptera</taxon>
        <taxon>Cimicomorpha</taxon>
        <taxon>Reduviidae</taxon>
        <taxon>Triatominae</taxon>
        <taxon>Rhodnius</taxon>
    </lineage>
</organism>
<reference evidence="6" key="1">
    <citation type="journal article" date="2016" name="PLoS Negl. Trop. Dis.">
        <title>A Deep Insight into the Sialome of Rhodnius neglectus, a Vector of Chagas Disease.</title>
        <authorList>
            <person name="Santiago P.B."/>
            <person name="Assumpcao T.C."/>
            <person name="Araujo C.N."/>
            <person name="Bastos I.M."/>
            <person name="Neves D."/>
            <person name="Silva I.G."/>
            <person name="Charneau S."/>
            <person name="Queiroz R.M."/>
            <person name="Raiol T."/>
            <person name="Oliveira J.V."/>
            <person name="Sousa M.V."/>
            <person name="Calvo E."/>
            <person name="Ribeiro J.M."/>
            <person name="Santana J.M."/>
        </authorList>
    </citation>
    <scope>NUCLEOTIDE SEQUENCE</scope>
    <source>
        <tissue evidence="6">Salivary glands</tissue>
    </source>
</reference>
<protein>
    <recommendedName>
        <fullName evidence="5">18 kDa Sin3-associated polypeptide</fullName>
    </recommendedName>
</protein>
<sequence length="160" mass="18299">MTSAPLESLVRVEERFTERDKPVDREKTCPLLLRVFCCTGRHNNPQEYRGGNVPSNELQIYTWLDATLKEITGLVKEVNEDARARGTMFDFSLVYPHQQTSGYRFRHIGTTYAGQNSADDNRTLSSIRFNIGEFIDVCITPPSRITPMMMRRGGGGMRQY</sequence>
<keyword evidence="2" id="KW-0678">Repressor</keyword>
<dbReference type="Pfam" id="PF06487">
    <property type="entry name" value="SAP18"/>
    <property type="match status" value="1"/>
</dbReference>
<name>A0A0P4VXZ7_9HEMI</name>
<evidence type="ECO:0000256" key="1">
    <source>
        <dbReference type="ARBA" id="ARBA00009143"/>
    </source>
</evidence>
<dbReference type="GO" id="GO:0005634">
    <property type="term" value="C:nucleus"/>
    <property type="evidence" value="ECO:0007669"/>
    <property type="project" value="TreeGrafter"/>
</dbReference>
<keyword evidence="4" id="KW-0804">Transcription</keyword>
<proteinExistence type="evidence at transcript level"/>
<accession>A0A0P4VXZ7</accession>
<dbReference type="GO" id="GO:0003714">
    <property type="term" value="F:transcription corepressor activity"/>
    <property type="evidence" value="ECO:0007669"/>
    <property type="project" value="TreeGrafter"/>
</dbReference>
<dbReference type="PANTHER" id="PTHR13082">
    <property type="entry name" value="SAP18"/>
    <property type="match status" value="1"/>
</dbReference>
<keyword evidence="3" id="KW-0805">Transcription regulation</keyword>
<comment type="similarity">
    <text evidence="1">Belongs to the SAP18 family.</text>
</comment>
<dbReference type="Gene3D" id="3.10.20.550">
    <property type="entry name" value="ASAP complex, SAP18 subunit"/>
    <property type="match status" value="1"/>
</dbReference>
<dbReference type="EMBL" id="GDKW01001084">
    <property type="protein sequence ID" value="JAI55511.1"/>
    <property type="molecule type" value="mRNA"/>
</dbReference>
<evidence type="ECO:0000256" key="5">
    <source>
        <dbReference type="ARBA" id="ARBA00030511"/>
    </source>
</evidence>
<dbReference type="InterPro" id="IPR042534">
    <property type="entry name" value="SAP18_sf"/>
</dbReference>
<dbReference type="PANTHER" id="PTHR13082:SF0">
    <property type="entry name" value="HISTONE DEACETYLASE COMPLEX SUBUNIT SAP18"/>
    <property type="match status" value="1"/>
</dbReference>
<evidence type="ECO:0000256" key="4">
    <source>
        <dbReference type="ARBA" id="ARBA00023163"/>
    </source>
</evidence>
<evidence type="ECO:0000256" key="3">
    <source>
        <dbReference type="ARBA" id="ARBA00023015"/>
    </source>
</evidence>
<evidence type="ECO:0000256" key="2">
    <source>
        <dbReference type="ARBA" id="ARBA00022491"/>
    </source>
</evidence>